<dbReference type="PANTHER" id="PTHR24346">
    <property type="entry name" value="MAP/MICROTUBULE AFFINITY-REGULATING KINASE"/>
    <property type="match status" value="1"/>
</dbReference>
<dbReference type="Pfam" id="PF23312">
    <property type="entry name" value="UBA_SIK3"/>
    <property type="match status" value="1"/>
</dbReference>
<gene>
    <name evidence="14" type="ORF">ILUMI_08370</name>
</gene>
<feature type="coiled-coil region" evidence="10">
    <location>
        <begin position="794"/>
        <end position="821"/>
    </location>
</feature>
<dbReference type="GO" id="GO:0000226">
    <property type="term" value="P:microtubule cytoskeleton organization"/>
    <property type="evidence" value="ECO:0007669"/>
    <property type="project" value="TreeGrafter"/>
</dbReference>
<evidence type="ECO:0000256" key="1">
    <source>
        <dbReference type="ARBA" id="ARBA00006234"/>
    </source>
</evidence>
<feature type="compositionally biased region" description="Polar residues" evidence="11">
    <location>
        <begin position="597"/>
        <end position="615"/>
    </location>
</feature>
<evidence type="ECO:0000256" key="5">
    <source>
        <dbReference type="ARBA" id="ARBA00022741"/>
    </source>
</evidence>
<dbReference type="SUPFAM" id="SSF103243">
    <property type="entry name" value="KA1-like"/>
    <property type="match status" value="1"/>
</dbReference>
<feature type="region of interest" description="Disordered" evidence="11">
    <location>
        <begin position="236"/>
        <end position="255"/>
    </location>
</feature>
<keyword evidence="6" id="KW-0418">Kinase</keyword>
<reference evidence="14" key="1">
    <citation type="submission" date="2019-08" db="EMBL/GenBank/DDBJ databases">
        <title>The genome of the North American firefly Photinus pyralis.</title>
        <authorList>
            <consortium name="Photinus pyralis genome working group"/>
            <person name="Fallon T.R."/>
            <person name="Sander Lower S.E."/>
            <person name="Weng J.-K."/>
        </authorList>
    </citation>
    <scope>NUCLEOTIDE SEQUENCE</scope>
    <source>
        <strain evidence="14">TRF0915ILg1</strain>
        <tissue evidence="14">Whole body</tissue>
    </source>
</reference>
<keyword evidence="5" id="KW-0547">Nucleotide-binding</keyword>
<evidence type="ECO:0000256" key="4">
    <source>
        <dbReference type="ARBA" id="ARBA00022679"/>
    </source>
</evidence>
<dbReference type="PANTHER" id="PTHR24346:SF42">
    <property type="entry name" value="SERINE_THREONINE-PROTEIN KINASE SIK3"/>
    <property type="match status" value="1"/>
</dbReference>
<dbReference type="InterPro" id="IPR011009">
    <property type="entry name" value="Kinase-like_dom_sf"/>
</dbReference>
<sequence>FVILMLQLADFGFSNQFTEGCHLSTWCGSPPYAAPELFQGLKYDGPKADIWSLGVVLYVLVCGSLPFDGHTLQALRNVVIAGKFRIPYFMSQDCEHLIRHMLVVDPDKRLTMSQIAKHRWLANTPPVDTGPDREMHLNTTVIEHMLQLPGLNQNMIIQSLKSNSFDHIYAIYNLLVDKLHQRTINFQSKLSQQSTETDQSSEESAEASGEGHELYTQPHKINERSESFNEQLVTHSLSSEVKGEKMEESQNGRRESFNENCLRNVRDDVNERRKLFSEASSEDMGSPFVSMPTIPAVYLAGDGDGQPLEKFGEMETDTMEDSCALTVPSTSSSIGYGSCSSSGDRYLTIRRHTVGPGDPAHEQVLESHYMAQAQQDPNGMGTRLLPNTNLPLHLPLLAQQNPHYYSGKDPHLLKPPTVLNAAGGFGRRASDGGANLHMAWGTPGSHEQLSVMSTSSSGNPSLSSGTATQPLDHSQPALDELADPYAIARYMQCRGNSKRHTMANPEDVHSLQTSTSAGARTRRTGLLTVMERPPVISPELVMEVEARMRRNYMPPMIPQRKHSRQSAKPHLPTVQELQGREQKTTERFSPVRRGSEGSASGTRTLSPTTPQQECQRLQRGLAPRASPPRSIPGSPIHQLVTDSRHQISESSSPVHQMYPSMTEANSALTLSHENYQAQSNLVQASFGYDANRSFGNSPLHSGNISPYSPNCSSNLGSPIHQNMYGQMTNLVLYSGTNSPIMNPLLSPNTSPVFGNYGQSSPGTLSQPSSISSITQGISGLNTTGTGSITQGTPSTSLQLELRNQQQQLQQEENKMDTASYSANIAQQLQPNYLPNQANYLHQTPLPHHMHHILNIHNHRSLTNSPISNPGSPGLDMIQEELPHVQNMAKLDQQPVCHPQISVTDVLGSEVTLVAGSDTSEDSLDSLDNQKVPKIPSFIISEPLENQPSITRGIGRKSSTENDDSKFFSKAPDGEVPNEEFFLRRNSDKSSCYSDDSLSNDSLSIGNQSPSSSSNTQSSHATFDQDIRNRSIDPNFEKMQINQELANAGTQNFQIFKNLNLTLSHDEGEARFIVQGSDDNNFNSKLQEGATKSAETPTNMQQFAGYYNKNSENGSVQKMGAIFSIADPNLLDAIHKNSGSFELELSEVCSKLETNDILEMVKRTINDQIPPKLCVLNSTSEELSNKLSLEYEGGIQIELKIVDKRKDSKGLKMRRISGDYLVYNQLCQQLISCMTVS</sequence>
<feature type="compositionally biased region" description="Low complexity" evidence="11">
    <location>
        <begin position="989"/>
        <end position="1018"/>
    </location>
</feature>
<proteinExistence type="inferred from homology"/>
<dbReference type="Proteomes" id="UP000801492">
    <property type="component" value="Unassembled WGS sequence"/>
</dbReference>
<comment type="similarity">
    <text evidence="1">Belongs to the protein kinase superfamily. CAMK Ser/Thr protein kinase family. SNF1 subfamily.</text>
</comment>
<feature type="non-terminal residue" evidence="14">
    <location>
        <position position="1"/>
    </location>
</feature>
<dbReference type="GO" id="GO:0005524">
    <property type="term" value="F:ATP binding"/>
    <property type="evidence" value="ECO:0007669"/>
    <property type="project" value="UniProtKB-KW"/>
</dbReference>
<feature type="region of interest" description="Disordered" evidence="11">
    <location>
        <begin position="443"/>
        <end position="474"/>
    </location>
</feature>
<evidence type="ECO:0000256" key="11">
    <source>
        <dbReference type="SAM" id="MobiDB-lite"/>
    </source>
</evidence>
<dbReference type="InterPro" id="IPR000719">
    <property type="entry name" value="Prot_kinase_dom"/>
</dbReference>
<evidence type="ECO:0000256" key="2">
    <source>
        <dbReference type="ARBA" id="ARBA00012513"/>
    </source>
</evidence>
<evidence type="ECO:0000256" key="3">
    <source>
        <dbReference type="ARBA" id="ARBA00022527"/>
    </source>
</evidence>
<feature type="region of interest" description="Disordered" evidence="11">
    <location>
        <begin position="557"/>
        <end position="656"/>
    </location>
</feature>
<dbReference type="GO" id="GO:0035556">
    <property type="term" value="P:intracellular signal transduction"/>
    <property type="evidence" value="ECO:0007669"/>
    <property type="project" value="TreeGrafter"/>
</dbReference>
<dbReference type="Gene3D" id="1.10.510.10">
    <property type="entry name" value="Transferase(Phosphotransferase) domain 1"/>
    <property type="match status" value="1"/>
</dbReference>
<feature type="region of interest" description="Disordered" evidence="11">
    <location>
        <begin position="989"/>
        <end position="1021"/>
    </location>
</feature>
<evidence type="ECO:0000259" key="13">
    <source>
        <dbReference type="PROSITE" id="PS50032"/>
    </source>
</evidence>
<comment type="catalytic activity">
    <reaction evidence="8">
        <text>L-threonyl-[protein] + ATP = O-phospho-L-threonyl-[protein] + ADP + H(+)</text>
        <dbReference type="Rhea" id="RHEA:46608"/>
        <dbReference type="Rhea" id="RHEA-COMP:11060"/>
        <dbReference type="Rhea" id="RHEA-COMP:11605"/>
        <dbReference type="ChEBI" id="CHEBI:15378"/>
        <dbReference type="ChEBI" id="CHEBI:30013"/>
        <dbReference type="ChEBI" id="CHEBI:30616"/>
        <dbReference type="ChEBI" id="CHEBI:61977"/>
        <dbReference type="ChEBI" id="CHEBI:456216"/>
        <dbReference type="EC" id="2.7.11.1"/>
    </reaction>
</comment>
<dbReference type="GO" id="GO:0005737">
    <property type="term" value="C:cytoplasm"/>
    <property type="evidence" value="ECO:0007669"/>
    <property type="project" value="TreeGrafter"/>
</dbReference>
<evidence type="ECO:0000313" key="14">
    <source>
        <dbReference type="EMBL" id="KAF2897805.1"/>
    </source>
</evidence>
<keyword evidence="3" id="KW-0723">Serine/threonine-protein kinase</keyword>
<dbReference type="InterPro" id="IPR001772">
    <property type="entry name" value="KA1_dom"/>
</dbReference>
<dbReference type="PROSITE" id="PS50011">
    <property type="entry name" value="PROTEIN_KINASE_DOM"/>
    <property type="match status" value="1"/>
</dbReference>
<feature type="compositionally biased region" description="Basic and acidic residues" evidence="11">
    <location>
        <begin position="241"/>
        <end position="255"/>
    </location>
</feature>
<feature type="compositionally biased region" description="Basic and acidic residues" evidence="11">
    <location>
        <begin position="957"/>
        <end position="966"/>
    </location>
</feature>
<dbReference type="EMBL" id="VTPC01003923">
    <property type="protein sequence ID" value="KAF2897805.1"/>
    <property type="molecule type" value="Genomic_DNA"/>
</dbReference>
<dbReference type="InterPro" id="IPR028375">
    <property type="entry name" value="KA1/Ssp2_C"/>
</dbReference>
<keyword evidence="15" id="KW-1185">Reference proteome</keyword>
<dbReference type="PROSITE" id="PS50032">
    <property type="entry name" value="KA1"/>
    <property type="match status" value="1"/>
</dbReference>
<evidence type="ECO:0000256" key="6">
    <source>
        <dbReference type="ARBA" id="ARBA00022777"/>
    </source>
</evidence>
<dbReference type="GO" id="GO:0050321">
    <property type="term" value="F:tau-protein kinase activity"/>
    <property type="evidence" value="ECO:0007669"/>
    <property type="project" value="TreeGrafter"/>
</dbReference>
<dbReference type="SUPFAM" id="SSF56112">
    <property type="entry name" value="Protein kinase-like (PK-like)"/>
    <property type="match status" value="1"/>
</dbReference>
<evidence type="ECO:0000256" key="10">
    <source>
        <dbReference type="SAM" id="Coils"/>
    </source>
</evidence>
<keyword evidence="4" id="KW-0808">Transferase</keyword>
<dbReference type="SMART" id="SM00220">
    <property type="entry name" value="S_TKc"/>
    <property type="match status" value="1"/>
</dbReference>
<accession>A0A8K0DBF6</accession>
<feature type="region of interest" description="Disordered" evidence="11">
    <location>
        <begin position="937"/>
        <end position="972"/>
    </location>
</feature>
<evidence type="ECO:0000256" key="7">
    <source>
        <dbReference type="ARBA" id="ARBA00022840"/>
    </source>
</evidence>
<feature type="domain" description="KA1" evidence="13">
    <location>
        <begin position="1187"/>
        <end position="1235"/>
    </location>
</feature>
<feature type="domain" description="Protein kinase" evidence="12">
    <location>
        <begin position="1"/>
        <end position="121"/>
    </location>
</feature>
<dbReference type="EC" id="2.7.11.1" evidence="2"/>
<evidence type="ECO:0000313" key="15">
    <source>
        <dbReference type="Proteomes" id="UP000801492"/>
    </source>
</evidence>
<name>A0A8K0DBF6_IGNLU</name>
<feature type="compositionally biased region" description="Low complexity" evidence="11">
    <location>
        <begin position="453"/>
        <end position="464"/>
    </location>
</feature>
<dbReference type="OrthoDB" id="193931at2759"/>
<evidence type="ECO:0000256" key="9">
    <source>
        <dbReference type="ARBA" id="ARBA00048679"/>
    </source>
</evidence>
<keyword evidence="7" id="KW-0067">ATP-binding</keyword>
<protein>
    <recommendedName>
        <fullName evidence="2">non-specific serine/threonine protein kinase</fullName>
        <ecNumber evidence="2">2.7.11.1</ecNumber>
    </recommendedName>
</protein>
<comment type="caution">
    <text evidence="14">The sequence shown here is derived from an EMBL/GenBank/DDBJ whole genome shotgun (WGS) entry which is preliminary data.</text>
</comment>
<dbReference type="AlphaFoldDB" id="A0A8K0DBF6"/>
<dbReference type="CDD" id="cd14338">
    <property type="entry name" value="UBA_SIK"/>
    <property type="match status" value="1"/>
</dbReference>
<dbReference type="Pfam" id="PF00069">
    <property type="entry name" value="Pkinase"/>
    <property type="match status" value="1"/>
</dbReference>
<organism evidence="14 15">
    <name type="scientific">Ignelater luminosus</name>
    <name type="common">Cucubano</name>
    <name type="synonym">Pyrophorus luminosus</name>
    <dbReference type="NCBI Taxonomy" id="2038154"/>
    <lineage>
        <taxon>Eukaryota</taxon>
        <taxon>Metazoa</taxon>
        <taxon>Ecdysozoa</taxon>
        <taxon>Arthropoda</taxon>
        <taxon>Hexapoda</taxon>
        <taxon>Insecta</taxon>
        <taxon>Pterygota</taxon>
        <taxon>Neoptera</taxon>
        <taxon>Endopterygota</taxon>
        <taxon>Coleoptera</taxon>
        <taxon>Polyphaga</taxon>
        <taxon>Elateriformia</taxon>
        <taxon>Elateroidea</taxon>
        <taxon>Elateridae</taxon>
        <taxon>Agrypninae</taxon>
        <taxon>Pyrophorini</taxon>
        <taxon>Ignelater</taxon>
    </lineage>
</organism>
<comment type="catalytic activity">
    <reaction evidence="9">
        <text>L-seryl-[protein] + ATP = O-phospho-L-seryl-[protein] + ADP + H(+)</text>
        <dbReference type="Rhea" id="RHEA:17989"/>
        <dbReference type="Rhea" id="RHEA-COMP:9863"/>
        <dbReference type="Rhea" id="RHEA-COMP:11604"/>
        <dbReference type="ChEBI" id="CHEBI:15378"/>
        <dbReference type="ChEBI" id="CHEBI:29999"/>
        <dbReference type="ChEBI" id="CHEBI:30616"/>
        <dbReference type="ChEBI" id="CHEBI:83421"/>
        <dbReference type="ChEBI" id="CHEBI:456216"/>
        <dbReference type="EC" id="2.7.11.1"/>
    </reaction>
</comment>
<evidence type="ECO:0000256" key="8">
    <source>
        <dbReference type="ARBA" id="ARBA00047899"/>
    </source>
</evidence>
<evidence type="ECO:0000259" key="12">
    <source>
        <dbReference type="PROSITE" id="PS50011"/>
    </source>
</evidence>
<dbReference type="InterPro" id="IPR057380">
    <property type="entry name" value="UBA_SIK1/2/3"/>
</dbReference>
<keyword evidence="10" id="KW-0175">Coiled coil</keyword>
<feature type="region of interest" description="Disordered" evidence="11">
    <location>
        <begin position="189"/>
        <end position="214"/>
    </location>
</feature>